<evidence type="ECO:0000313" key="4">
    <source>
        <dbReference type="Proteomes" id="UP000664699"/>
    </source>
</evidence>
<organism evidence="3 4">
    <name type="scientific">Agrobacterium burrii</name>
    <dbReference type="NCBI Taxonomy" id="2815339"/>
    <lineage>
        <taxon>Bacteria</taxon>
        <taxon>Pseudomonadati</taxon>
        <taxon>Pseudomonadota</taxon>
        <taxon>Alphaproteobacteria</taxon>
        <taxon>Hyphomicrobiales</taxon>
        <taxon>Rhizobiaceae</taxon>
        <taxon>Rhizobium/Agrobacterium group</taxon>
        <taxon>Agrobacterium</taxon>
        <taxon>Agrobacterium tumefaciens complex</taxon>
    </lineage>
</organism>
<protein>
    <recommendedName>
        <fullName evidence="2">Integrase catalytic domain-containing protein</fullName>
    </recommendedName>
</protein>
<reference evidence="3 4" key="1">
    <citation type="submission" date="2021-03" db="EMBL/GenBank/DDBJ databases">
        <title>Whole genome sequence of Agrobacterium sp. strain Rnr.</title>
        <authorList>
            <person name="Mafakheri H."/>
            <person name="Taghavi S.M."/>
            <person name="Nemanja K."/>
            <person name="Osdaghi E."/>
        </authorList>
    </citation>
    <scope>NUCLEOTIDE SEQUENCE [LARGE SCALE GENOMIC DNA]</scope>
    <source>
        <strain evidence="3 4">Rnr</strain>
    </source>
</reference>
<proteinExistence type="predicted"/>
<gene>
    <name evidence="3" type="ORF">JZX89_16320</name>
</gene>
<evidence type="ECO:0000259" key="2">
    <source>
        <dbReference type="PROSITE" id="PS50994"/>
    </source>
</evidence>
<evidence type="ECO:0000256" key="1">
    <source>
        <dbReference type="SAM" id="MobiDB-lite"/>
    </source>
</evidence>
<dbReference type="SUPFAM" id="SSF53098">
    <property type="entry name" value="Ribonuclease H-like"/>
    <property type="match status" value="1"/>
</dbReference>
<accession>A0ABS3EK09</accession>
<dbReference type="Proteomes" id="UP000664699">
    <property type="component" value="Unassembled WGS sequence"/>
</dbReference>
<dbReference type="Gene3D" id="3.30.420.10">
    <property type="entry name" value="Ribonuclease H-like superfamily/Ribonuclease H"/>
    <property type="match status" value="1"/>
</dbReference>
<name>A0ABS3EK09_9HYPH</name>
<dbReference type="PROSITE" id="PS50994">
    <property type="entry name" value="INTEGRASE"/>
    <property type="match status" value="1"/>
</dbReference>
<evidence type="ECO:0000313" key="3">
    <source>
        <dbReference type="EMBL" id="MBO0132300.1"/>
    </source>
</evidence>
<dbReference type="InterPro" id="IPR012337">
    <property type="entry name" value="RNaseH-like_sf"/>
</dbReference>
<dbReference type="InterPro" id="IPR001584">
    <property type="entry name" value="Integrase_cat-core"/>
</dbReference>
<dbReference type="EMBL" id="JAFLNA010000008">
    <property type="protein sequence ID" value="MBO0132300.1"/>
    <property type="molecule type" value="Genomic_DNA"/>
</dbReference>
<feature type="compositionally biased region" description="Polar residues" evidence="1">
    <location>
        <begin position="667"/>
        <end position="676"/>
    </location>
</feature>
<feature type="region of interest" description="Disordered" evidence="1">
    <location>
        <begin position="654"/>
        <end position="748"/>
    </location>
</feature>
<keyword evidence="4" id="KW-1185">Reference proteome</keyword>
<dbReference type="InterPro" id="IPR036397">
    <property type="entry name" value="RNaseH_sf"/>
</dbReference>
<sequence>MGEPEKLSSTVFTIGSEDRVKFAERFFTAEPYPNGYVLREVDGNGRFEFENWQISEHVIRQIIEIEKGFFGIDAMNARALKYALDTPHLPQDVVYRMRMVHMFLEGIQRGRWKRSKECVNEFYSVFDAIEAENRKSRGGTDRIEATDKNRVAWRQFLRIVKQFEQRGRTPNALVKNYTGKNLHTKNVDYELEAYVRSWAAKKATRLKSSAEVLYGEMVSDNETREVPFKLPNVRTFQRRVKALEYLRVQAGMHSPEVAKARLAISRGGLEITRPLERVEMDEKVVDLIVFLMDTGIWDALHSDVQKVIRGVKRPYLSLAMDHASRSVLAMRLLREAPKASTAIETLRMALLPKTDYAKKAGAQSDWPQCGTMECVSTDAGSSWSNEDFQACVLLTTGRHLIPPSKTPILRGTIERFFKTVDDRYMHLFSGRTFGNVVARGNYNSVANASMKFEDLADALVRLIVDCYHHTPHDSLNGETPIDAWSRLNKLYRVKSFPTQEEMAKIFSLTINRKIGDNGLVFLGIPYGNEPLQKLRDLLGGATVQMRVNTYDLGSVRMLTQDGRGYVTIPCARHGFEGVKAQEWIAVLRTIDKRFSDRSKIHGESVRRAMSEVKAMSSAAMAGAGIGEPVMSQEEYERVERQLVRGWVMPDRSRPDYPEVSHAPIPPSSATQASIKSSEAAERRKAVLGMGDAPAEPLSGLRTNGDGRPAFRPASADFEKNQPLRPVSEAMQVEPKPAAPSKPWTFEKK</sequence>
<dbReference type="RefSeq" id="WP_207134735.1">
    <property type="nucleotide sequence ID" value="NZ_JAFLNA010000008.1"/>
</dbReference>
<feature type="domain" description="Integrase catalytic" evidence="2">
    <location>
        <begin position="270"/>
        <end position="488"/>
    </location>
</feature>
<comment type="caution">
    <text evidence="3">The sequence shown here is derived from an EMBL/GenBank/DDBJ whole genome shotgun (WGS) entry which is preliminary data.</text>
</comment>